<reference evidence="3" key="1">
    <citation type="submission" date="2015-03" db="EMBL/GenBank/DDBJ databases">
        <authorList>
            <person name="Wibberg D."/>
        </authorList>
    </citation>
    <scope>NUCLEOTIDE SEQUENCE [LARGE SCALE GENOMIC DNA]</scope>
</reference>
<dbReference type="RefSeq" id="WP_020434068.1">
    <property type="nucleotide sequence ID" value="NZ_AGBD01001875.1"/>
</dbReference>
<accession>A0A0E4CWD2</accession>
<gene>
    <name evidence="2" type="ORF">PRIO_2751</name>
</gene>
<dbReference type="KEGG" id="pri:PRIO_2751"/>
<dbReference type="Proteomes" id="UP000033163">
    <property type="component" value="Chromosome I"/>
</dbReference>
<evidence type="ECO:0000313" key="2">
    <source>
        <dbReference type="EMBL" id="CQR55155.1"/>
    </source>
</evidence>
<dbReference type="InterPro" id="IPR000073">
    <property type="entry name" value="AB_hydrolase_1"/>
</dbReference>
<name>A0A0E4CWD2_9BACL</name>
<evidence type="ECO:0000259" key="1">
    <source>
        <dbReference type="Pfam" id="PF12697"/>
    </source>
</evidence>
<sequence length="288" mass="31733">MKWIRNKTLPTLAIFMAFLVLLTALPFGGAAAEASALKSKPAPSGALTFVLVHGAWVDASFWDGIAAELRKMGHTVYTPEYAGHGADPDKNVTHEQETQSVVDFIKQKDLHHIILLAHSFGGTVIQKTAEQVPDRLKRLVFFDAFAPLDGQSAADQFPPPAAELFLGLSKASGNNTIMLPFDLFRDTFVNTATLEQAKLLYKKVIPEPAGPLFQKLDLKKFYSLKTPKSYLYLTEDIAMPELPSYGWHPVQSGHLGVYRFIEGTGDHMAAPHYAPKEIADKIVQASRD</sequence>
<evidence type="ECO:0000313" key="3">
    <source>
        <dbReference type="Proteomes" id="UP000033163"/>
    </source>
</evidence>
<protein>
    <submittedName>
        <fullName evidence="2">Salicylate esterase</fullName>
    </submittedName>
</protein>
<dbReference type="SUPFAM" id="SSF53474">
    <property type="entry name" value="alpha/beta-Hydrolases"/>
    <property type="match status" value="1"/>
</dbReference>
<dbReference type="Gene3D" id="3.40.50.1820">
    <property type="entry name" value="alpha/beta hydrolase"/>
    <property type="match status" value="1"/>
</dbReference>
<dbReference type="InterPro" id="IPR029058">
    <property type="entry name" value="AB_hydrolase_fold"/>
</dbReference>
<feature type="domain" description="AB hydrolase-1" evidence="1">
    <location>
        <begin position="49"/>
        <end position="280"/>
    </location>
</feature>
<dbReference type="InterPro" id="IPR052897">
    <property type="entry name" value="Sec-Metab_Biosynth_Hydrolase"/>
</dbReference>
<dbReference type="PANTHER" id="PTHR37017:SF11">
    <property type="entry name" value="ESTERASE_LIPASE_THIOESTERASE DOMAIN-CONTAINING PROTEIN"/>
    <property type="match status" value="1"/>
</dbReference>
<organism evidence="2 3">
    <name type="scientific">Paenibacillus riograndensis SBR5</name>
    <dbReference type="NCBI Taxonomy" id="1073571"/>
    <lineage>
        <taxon>Bacteria</taxon>
        <taxon>Bacillati</taxon>
        <taxon>Bacillota</taxon>
        <taxon>Bacilli</taxon>
        <taxon>Bacillales</taxon>
        <taxon>Paenibacillaceae</taxon>
        <taxon>Paenibacillus</taxon>
        <taxon>Paenibacillus sonchi group</taxon>
    </lineage>
</organism>
<dbReference type="Pfam" id="PF12697">
    <property type="entry name" value="Abhydrolase_6"/>
    <property type="match status" value="1"/>
</dbReference>
<dbReference type="HOGENOM" id="CLU_046066_3_1_9"/>
<dbReference type="AlphaFoldDB" id="A0A0E4CWD2"/>
<dbReference type="PANTHER" id="PTHR37017">
    <property type="entry name" value="AB HYDROLASE-1 DOMAIN-CONTAINING PROTEIN-RELATED"/>
    <property type="match status" value="1"/>
</dbReference>
<dbReference type="PATRIC" id="fig|1073571.4.peg.2935"/>
<proteinExistence type="predicted"/>
<dbReference type="EMBL" id="LN831776">
    <property type="protein sequence ID" value="CQR55155.1"/>
    <property type="molecule type" value="Genomic_DNA"/>
</dbReference>